<keyword evidence="4 9" id="KW-0862">Zinc</keyword>
<sequence>MLKYHDREWGVPVHNDRKLFEFLILEGAQAGLSWNTILDRRQNYRRAFDNFDTHKIAKYTKRDINRLLKDKGIIRNRLKVEATIENAQRLIEVQKEFGSFDKHIWQFVGGKPIKNKFKKISDLPTQTKESEAMSRDLKKRGFRFVGPTICYAFMQAVGMVNDHTMDCFRYREINRL</sequence>
<feature type="binding site" evidence="9">
    <location>
        <position position="167"/>
    </location>
    <ligand>
        <name>Zn(2+)</name>
        <dbReference type="ChEBI" id="CHEBI:29105"/>
    </ligand>
</feature>
<evidence type="ECO:0000256" key="5">
    <source>
        <dbReference type="ARBA" id="ARBA00023204"/>
    </source>
</evidence>
<dbReference type="NCBIfam" id="TIGR00624">
    <property type="entry name" value="tag"/>
    <property type="match status" value="1"/>
</dbReference>
<evidence type="ECO:0000256" key="1">
    <source>
        <dbReference type="ARBA" id="ARBA00022723"/>
    </source>
</evidence>
<dbReference type="InterPro" id="IPR004597">
    <property type="entry name" value="Tag"/>
</dbReference>
<evidence type="ECO:0000256" key="3">
    <source>
        <dbReference type="ARBA" id="ARBA00022801"/>
    </source>
</evidence>
<evidence type="ECO:0000256" key="7">
    <source>
        <dbReference type="ARBA" id="ARBA00057608"/>
    </source>
</evidence>
<dbReference type="PATRIC" id="fig|1703778.3.peg.1036"/>
<gene>
    <name evidence="10" type="ORF">AMJ74_06090</name>
</gene>
<accession>A0A0S8JUC4</accession>
<dbReference type="GO" id="GO:0008725">
    <property type="term" value="F:DNA-3-methyladenine glycosylase activity"/>
    <property type="evidence" value="ECO:0007669"/>
    <property type="project" value="UniProtKB-EC"/>
</dbReference>
<dbReference type="GO" id="GO:0006284">
    <property type="term" value="P:base-excision repair"/>
    <property type="evidence" value="ECO:0007669"/>
    <property type="project" value="InterPro"/>
</dbReference>
<reference evidence="10 11" key="1">
    <citation type="journal article" date="2015" name="Microbiome">
        <title>Genomic resolution of linkages in carbon, nitrogen, and sulfur cycling among widespread estuary sediment bacteria.</title>
        <authorList>
            <person name="Baker B.J."/>
            <person name="Lazar C.S."/>
            <person name="Teske A.P."/>
            <person name="Dick G.J."/>
        </authorList>
    </citation>
    <scope>NUCLEOTIDE SEQUENCE [LARGE SCALE GENOMIC DNA]</scope>
    <source>
        <strain evidence="10">SM1_77</strain>
    </source>
</reference>
<dbReference type="Proteomes" id="UP000050975">
    <property type="component" value="Unassembled WGS sequence"/>
</dbReference>
<protein>
    <recommendedName>
        <fullName evidence="8">DNA-3-methyladenine glycosylase I</fullName>
        <ecNumber evidence="8">3.2.2.20</ecNumber>
    </recommendedName>
</protein>
<evidence type="ECO:0000256" key="4">
    <source>
        <dbReference type="ARBA" id="ARBA00022833"/>
    </source>
</evidence>
<dbReference type="InterPro" id="IPR011257">
    <property type="entry name" value="DNA_glycosylase"/>
</dbReference>
<dbReference type="InterPro" id="IPR005019">
    <property type="entry name" value="Adenine_glyco"/>
</dbReference>
<keyword evidence="5" id="KW-0234">DNA repair</keyword>
<keyword evidence="3" id="KW-0378">Hydrolase</keyword>
<dbReference type="PANTHER" id="PTHR31116">
    <property type="entry name" value="OS04G0501200 PROTEIN"/>
    <property type="match status" value="1"/>
</dbReference>
<proteinExistence type="predicted"/>
<evidence type="ECO:0000256" key="6">
    <source>
        <dbReference type="ARBA" id="ARBA00052558"/>
    </source>
</evidence>
<keyword evidence="2" id="KW-0227">DNA damage</keyword>
<dbReference type="Pfam" id="PF03352">
    <property type="entry name" value="Adenine_glyco"/>
    <property type="match status" value="1"/>
</dbReference>
<keyword evidence="1 9" id="KW-0479">Metal-binding</keyword>
<dbReference type="PANTHER" id="PTHR31116:SF29">
    <property type="entry name" value="DNA GLYCOSYLASE SUPERFAMILY PROTEIN"/>
    <property type="match status" value="1"/>
</dbReference>
<dbReference type="EC" id="3.2.2.20" evidence="8"/>
<dbReference type="AlphaFoldDB" id="A0A0S8JUC4"/>
<dbReference type="GO" id="GO:0046872">
    <property type="term" value="F:metal ion binding"/>
    <property type="evidence" value="ECO:0007669"/>
    <property type="project" value="UniProtKB-KW"/>
</dbReference>
<evidence type="ECO:0000313" key="10">
    <source>
        <dbReference type="EMBL" id="KPL12819.1"/>
    </source>
</evidence>
<dbReference type="EMBL" id="LJVE01000133">
    <property type="protein sequence ID" value="KPL12819.1"/>
    <property type="molecule type" value="Genomic_DNA"/>
</dbReference>
<feature type="binding site" evidence="9">
    <location>
        <position position="163"/>
    </location>
    <ligand>
        <name>Zn(2+)</name>
        <dbReference type="ChEBI" id="CHEBI:29105"/>
    </ligand>
</feature>
<feature type="binding site" evidence="9">
    <location>
        <position position="5"/>
    </location>
    <ligand>
        <name>Zn(2+)</name>
        <dbReference type="ChEBI" id="CHEBI:29105"/>
    </ligand>
</feature>
<evidence type="ECO:0000256" key="8">
    <source>
        <dbReference type="ARBA" id="ARBA00066766"/>
    </source>
</evidence>
<comment type="catalytic activity">
    <reaction evidence="6">
        <text>Hydrolysis of alkylated DNA, releasing 3-methyladenine.</text>
        <dbReference type="EC" id="3.2.2.20"/>
    </reaction>
</comment>
<evidence type="ECO:0000313" key="11">
    <source>
        <dbReference type="Proteomes" id="UP000050975"/>
    </source>
</evidence>
<dbReference type="Gene3D" id="1.10.340.30">
    <property type="entry name" value="Hypothetical protein, domain 2"/>
    <property type="match status" value="1"/>
</dbReference>
<evidence type="ECO:0000256" key="9">
    <source>
        <dbReference type="PIRSR" id="PIRSR604597-1"/>
    </source>
</evidence>
<name>A0A0S8JUC4_UNCW3</name>
<dbReference type="FunFam" id="1.10.340.30:FF:000009">
    <property type="entry name" value="DNA-3-methyladenine glycosylase I"/>
    <property type="match status" value="1"/>
</dbReference>
<dbReference type="SUPFAM" id="SSF48150">
    <property type="entry name" value="DNA-glycosylase"/>
    <property type="match status" value="1"/>
</dbReference>
<comment type="function">
    <text evidence="7">Hydrolysis of the deoxyribose N-glycosidic bond to excise 3-methyladenine from the damaged DNA polymer formed by alkylation lesions.</text>
</comment>
<comment type="caution">
    <text evidence="10">The sequence shown here is derived from an EMBL/GenBank/DDBJ whole genome shotgun (WGS) entry which is preliminary data.</text>
</comment>
<organism evidence="10 11">
    <name type="scientific">candidate division WOR_3 bacterium SM1_77</name>
    <dbReference type="NCBI Taxonomy" id="1703778"/>
    <lineage>
        <taxon>Bacteria</taxon>
        <taxon>Bacteria division WOR-3</taxon>
    </lineage>
</organism>
<evidence type="ECO:0000256" key="2">
    <source>
        <dbReference type="ARBA" id="ARBA00022763"/>
    </source>
</evidence>